<reference evidence="7 8" key="1">
    <citation type="submission" date="2020-07" db="EMBL/GenBank/DDBJ databases">
        <title>Complete genome sequence of Chitinibacter sp. 2T18.</title>
        <authorList>
            <person name="Bae J.-W."/>
            <person name="Choi J.-W."/>
        </authorList>
    </citation>
    <scope>NUCLEOTIDE SEQUENCE [LARGE SCALE GENOMIC DNA]</scope>
    <source>
        <strain evidence="7 8">2T18</strain>
    </source>
</reference>
<accession>A0A7H9BIQ7</accession>
<feature type="compositionally biased region" description="Basic and acidic residues" evidence="5">
    <location>
        <begin position="147"/>
        <end position="157"/>
    </location>
</feature>
<dbReference type="InterPro" id="IPR037873">
    <property type="entry name" value="BamE-like"/>
</dbReference>
<dbReference type="Pfam" id="PF04355">
    <property type="entry name" value="BamE"/>
    <property type="match status" value="1"/>
</dbReference>
<dbReference type="Proteomes" id="UP000509597">
    <property type="component" value="Chromosome"/>
</dbReference>
<dbReference type="GO" id="GO:0043165">
    <property type="term" value="P:Gram-negative-bacterium-type cell outer membrane assembly"/>
    <property type="evidence" value="ECO:0007669"/>
    <property type="project" value="UniProtKB-UniRule"/>
</dbReference>
<evidence type="ECO:0000259" key="6">
    <source>
        <dbReference type="Pfam" id="PF04355"/>
    </source>
</evidence>
<dbReference type="EMBL" id="CP058627">
    <property type="protein sequence ID" value="QLG88252.1"/>
    <property type="molecule type" value="Genomic_DNA"/>
</dbReference>
<dbReference type="PROSITE" id="PS51257">
    <property type="entry name" value="PROKAR_LIPOPROTEIN"/>
    <property type="match status" value="1"/>
</dbReference>
<dbReference type="PANTHER" id="PTHR37482">
    <property type="entry name" value="OUTER MEMBRANE PROTEIN ASSEMBLY FACTOR BAME"/>
    <property type="match status" value="1"/>
</dbReference>
<keyword evidence="1 4" id="KW-0732">Signal</keyword>
<dbReference type="AlphaFoldDB" id="A0A7H9BIQ7"/>
<dbReference type="GO" id="GO:1990063">
    <property type="term" value="C:Bam protein complex"/>
    <property type="evidence" value="ECO:0007669"/>
    <property type="project" value="TreeGrafter"/>
</dbReference>
<keyword evidence="4" id="KW-0449">Lipoprotein</keyword>
<evidence type="ECO:0000256" key="3">
    <source>
        <dbReference type="ARBA" id="ARBA00023237"/>
    </source>
</evidence>
<comment type="subcellular location">
    <subcellularLocation>
        <location evidence="4">Cell outer membrane</location>
        <topology evidence="4">Lipid-anchor</topology>
    </subcellularLocation>
</comment>
<evidence type="ECO:0000256" key="2">
    <source>
        <dbReference type="ARBA" id="ARBA00023136"/>
    </source>
</evidence>
<dbReference type="GO" id="GO:0051205">
    <property type="term" value="P:protein insertion into membrane"/>
    <property type="evidence" value="ECO:0007669"/>
    <property type="project" value="UniProtKB-UniRule"/>
</dbReference>
<gene>
    <name evidence="4" type="primary">bamE</name>
    <name evidence="7" type="ORF">HQ393_08330</name>
</gene>
<name>A0A7H9BIQ7_9NEIS</name>
<evidence type="ECO:0000313" key="7">
    <source>
        <dbReference type="EMBL" id="QLG88252.1"/>
    </source>
</evidence>
<feature type="domain" description="Outer membrane protein assembly factor BamE" evidence="6">
    <location>
        <begin position="35"/>
        <end position="104"/>
    </location>
</feature>
<dbReference type="KEGG" id="chiz:HQ393_08330"/>
<keyword evidence="4" id="KW-0564">Palmitate</keyword>
<keyword evidence="3 4" id="KW-0998">Cell outer membrane</keyword>
<feature type="region of interest" description="Disordered" evidence="5">
    <location>
        <begin position="116"/>
        <end position="157"/>
    </location>
</feature>
<dbReference type="Gene3D" id="3.30.1450.10">
    <property type="match status" value="1"/>
</dbReference>
<evidence type="ECO:0000313" key="8">
    <source>
        <dbReference type="Proteomes" id="UP000509597"/>
    </source>
</evidence>
<comment type="similarity">
    <text evidence="4">Belongs to the BamE family.</text>
</comment>
<evidence type="ECO:0000256" key="4">
    <source>
        <dbReference type="HAMAP-Rule" id="MF_00925"/>
    </source>
</evidence>
<dbReference type="RefSeq" id="WP_179358329.1">
    <property type="nucleotide sequence ID" value="NZ_CP058627.1"/>
</dbReference>
<feature type="compositionally biased region" description="Polar residues" evidence="5">
    <location>
        <begin position="125"/>
        <end position="142"/>
    </location>
</feature>
<comment type="function">
    <text evidence="4">Part of the outer membrane protein assembly complex, which is involved in assembly and insertion of beta-barrel proteins into the outer membrane.</text>
</comment>
<keyword evidence="2 4" id="KW-0472">Membrane</keyword>
<protein>
    <recommendedName>
        <fullName evidence="4">Outer membrane protein assembly factor BamE</fullName>
    </recommendedName>
</protein>
<dbReference type="InterPro" id="IPR026592">
    <property type="entry name" value="BamE"/>
</dbReference>
<keyword evidence="8" id="KW-1185">Reference proteome</keyword>
<dbReference type="HAMAP" id="MF_00925">
    <property type="entry name" value="OM_assembly_BamE"/>
    <property type="match status" value="1"/>
</dbReference>
<comment type="subunit">
    <text evidence="4">Part of the Bam complex.</text>
</comment>
<dbReference type="GO" id="GO:0030674">
    <property type="term" value="F:protein-macromolecule adaptor activity"/>
    <property type="evidence" value="ECO:0007669"/>
    <property type="project" value="TreeGrafter"/>
</dbReference>
<dbReference type="PANTHER" id="PTHR37482:SF1">
    <property type="entry name" value="OUTER MEMBRANE PROTEIN ASSEMBLY FACTOR BAME"/>
    <property type="match status" value="1"/>
</dbReference>
<sequence length="157" mass="17433">MKARILTVIISGSLLLSGCSVVNFFTPYKLDIPQGNEITIDQVAKLKVGMSQNQVRFVLGTPLLVDPFHQTQWVYLSRDTRGDTLLESKRLTLYFQENSLVKWEGDALPEPIERIEARKADPAQVNDTSSKSNNTVPSNSAAPNAETEVKPLIDKGF</sequence>
<dbReference type="InterPro" id="IPR007450">
    <property type="entry name" value="BamE_dom"/>
</dbReference>
<evidence type="ECO:0000256" key="5">
    <source>
        <dbReference type="SAM" id="MobiDB-lite"/>
    </source>
</evidence>
<organism evidence="7 8">
    <name type="scientific">Chitinibacter bivalviorum</name>
    <dbReference type="NCBI Taxonomy" id="2739434"/>
    <lineage>
        <taxon>Bacteria</taxon>
        <taxon>Pseudomonadati</taxon>
        <taxon>Pseudomonadota</taxon>
        <taxon>Betaproteobacteria</taxon>
        <taxon>Neisseriales</taxon>
        <taxon>Chitinibacteraceae</taxon>
        <taxon>Chitinibacter</taxon>
    </lineage>
</organism>
<proteinExistence type="inferred from homology"/>
<evidence type="ECO:0000256" key="1">
    <source>
        <dbReference type="ARBA" id="ARBA00022729"/>
    </source>
</evidence>